<dbReference type="PANTHER" id="PTHR46383:SF2">
    <property type="entry name" value="AMINOTRANSFERASE"/>
    <property type="match status" value="1"/>
</dbReference>
<dbReference type="InterPro" id="IPR050596">
    <property type="entry name" value="AspAT/PAT-like"/>
</dbReference>
<gene>
    <name evidence="8" type="ORF">RM423_13450</name>
</gene>
<evidence type="ECO:0000313" key="9">
    <source>
        <dbReference type="Proteomes" id="UP001183176"/>
    </source>
</evidence>
<keyword evidence="4 6" id="KW-0808">Transferase</keyword>
<evidence type="ECO:0000256" key="2">
    <source>
        <dbReference type="ARBA" id="ARBA00007441"/>
    </source>
</evidence>
<dbReference type="PROSITE" id="PS00105">
    <property type="entry name" value="AA_TRANSFER_CLASS_1"/>
    <property type="match status" value="1"/>
</dbReference>
<dbReference type="InterPro" id="IPR015421">
    <property type="entry name" value="PyrdxlP-dep_Trfase_major"/>
</dbReference>
<evidence type="ECO:0000256" key="6">
    <source>
        <dbReference type="RuleBase" id="RU000481"/>
    </source>
</evidence>
<feature type="domain" description="Aminotransferase class I/classII large" evidence="7">
    <location>
        <begin position="42"/>
        <end position="385"/>
    </location>
</feature>
<dbReference type="CDD" id="cd00609">
    <property type="entry name" value="AAT_like"/>
    <property type="match status" value="1"/>
</dbReference>
<evidence type="ECO:0000256" key="3">
    <source>
        <dbReference type="ARBA" id="ARBA00022576"/>
    </source>
</evidence>
<dbReference type="PANTHER" id="PTHR46383">
    <property type="entry name" value="ASPARTATE AMINOTRANSFERASE"/>
    <property type="match status" value="1"/>
</dbReference>
<dbReference type="Gene3D" id="3.40.640.10">
    <property type="entry name" value="Type I PLP-dependent aspartate aminotransferase-like (Major domain)"/>
    <property type="match status" value="1"/>
</dbReference>
<organism evidence="8 9">
    <name type="scientific">Jatrophihabitans lederbergiae</name>
    <dbReference type="NCBI Taxonomy" id="3075547"/>
    <lineage>
        <taxon>Bacteria</taxon>
        <taxon>Bacillati</taxon>
        <taxon>Actinomycetota</taxon>
        <taxon>Actinomycetes</taxon>
        <taxon>Jatrophihabitantales</taxon>
        <taxon>Jatrophihabitantaceae</taxon>
        <taxon>Jatrophihabitans</taxon>
    </lineage>
</organism>
<keyword evidence="5" id="KW-0663">Pyridoxal phosphate</keyword>
<dbReference type="RefSeq" id="WP_311423548.1">
    <property type="nucleotide sequence ID" value="NZ_JAVREH010000017.1"/>
</dbReference>
<evidence type="ECO:0000256" key="5">
    <source>
        <dbReference type="ARBA" id="ARBA00022898"/>
    </source>
</evidence>
<proteinExistence type="inferred from homology"/>
<keyword evidence="9" id="KW-1185">Reference proteome</keyword>
<comment type="similarity">
    <text evidence="2 6">Belongs to the class-I pyridoxal-phosphate-dependent aminotransferase family.</text>
</comment>
<name>A0ABU2JBN7_9ACTN</name>
<evidence type="ECO:0000256" key="1">
    <source>
        <dbReference type="ARBA" id="ARBA00001933"/>
    </source>
</evidence>
<dbReference type="InterPro" id="IPR004838">
    <property type="entry name" value="NHTrfase_class1_PyrdxlP-BS"/>
</dbReference>
<dbReference type="Pfam" id="PF00155">
    <property type="entry name" value="Aminotran_1_2"/>
    <property type="match status" value="1"/>
</dbReference>
<dbReference type="InterPro" id="IPR004839">
    <property type="entry name" value="Aminotransferase_I/II_large"/>
</dbReference>
<dbReference type="EC" id="2.6.1.-" evidence="6"/>
<accession>A0ABU2JBN7</accession>
<reference evidence="9" key="1">
    <citation type="submission" date="2023-07" db="EMBL/GenBank/DDBJ databases">
        <title>30 novel species of actinomycetes from the DSMZ collection.</title>
        <authorList>
            <person name="Nouioui I."/>
        </authorList>
    </citation>
    <scope>NUCLEOTIDE SEQUENCE [LARGE SCALE GENOMIC DNA]</scope>
    <source>
        <strain evidence="9">DSM 44399</strain>
    </source>
</reference>
<protein>
    <recommendedName>
        <fullName evidence="6">Aminotransferase</fullName>
        <ecNumber evidence="6">2.6.1.-</ecNumber>
    </recommendedName>
</protein>
<keyword evidence="3 6" id="KW-0032">Aminotransferase</keyword>
<dbReference type="GO" id="GO:0008483">
    <property type="term" value="F:transaminase activity"/>
    <property type="evidence" value="ECO:0007669"/>
    <property type="project" value="UniProtKB-KW"/>
</dbReference>
<evidence type="ECO:0000313" key="8">
    <source>
        <dbReference type="EMBL" id="MDT0262397.1"/>
    </source>
</evidence>
<comment type="caution">
    <text evidence="8">The sequence shown here is derived from an EMBL/GenBank/DDBJ whole genome shotgun (WGS) entry which is preliminary data.</text>
</comment>
<evidence type="ECO:0000259" key="7">
    <source>
        <dbReference type="Pfam" id="PF00155"/>
    </source>
</evidence>
<sequence length="394" mass="41594">MNAAMTPAISSAGASARSAVSPFYVMRVFAAAEQRRAAGLSVYNLAAGQPATSAPAPVRAAAQRALAEDKIGYTAALGIPPLREAIAEHTRSWYGIDVSAENVVVTTGSSNGFLAAFLAAFDAGDTVAMARPGYPAYRNILASLGCVVREFDCGATDGYLPTIAGLEALDPVPAGLIVGSPANPTGAMIDRARLAEIVAWCDERGVRLISDELYHGITYTSPGACAWQFSRAPIVVNSFSKYFSMTGWRLGWLLVPDDLVEAVDRLAGNYSICPPALSQLAAVSAFDAYAELDLNVARYRRNRDLLLDALPAIGLSRFAPADGAFYIYADVSDYTTDSLSWVRTVLADTGVALAPGMDFDTATGGSFARLSFAGATEEIEQAVTVLGEYLRRTA</sequence>
<dbReference type="InterPro" id="IPR015424">
    <property type="entry name" value="PyrdxlP-dep_Trfase"/>
</dbReference>
<dbReference type="EMBL" id="JAVREH010000017">
    <property type="protein sequence ID" value="MDT0262397.1"/>
    <property type="molecule type" value="Genomic_DNA"/>
</dbReference>
<comment type="cofactor">
    <cofactor evidence="1 6">
        <name>pyridoxal 5'-phosphate</name>
        <dbReference type="ChEBI" id="CHEBI:597326"/>
    </cofactor>
</comment>
<dbReference type="SUPFAM" id="SSF53383">
    <property type="entry name" value="PLP-dependent transferases"/>
    <property type="match status" value="1"/>
</dbReference>
<dbReference type="Proteomes" id="UP001183176">
    <property type="component" value="Unassembled WGS sequence"/>
</dbReference>
<evidence type="ECO:0000256" key="4">
    <source>
        <dbReference type="ARBA" id="ARBA00022679"/>
    </source>
</evidence>